<dbReference type="InterPro" id="IPR036864">
    <property type="entry name" value="Zn2-C6_fun-type_DNA-bd_sf"/>
</dbReference>
<evidence type="ECO:0000256" key="7">
    <source>
        <dbReference type="ARBA" id="ARBA00023242"/>
    </source>
</evidence>
<evidence type="ECO:0000256" key="3">
    <source>
        <dbReference type="ARBA" id="ARBA00022771"/>
    </source>
</evidence>
<keyword evidence="3 8" id="KW-0863">Zinc-finger</keyword>
<feature type="compositionally biased region" description="Polar residues" evidence="9">
    <location>
        <begin position="127"/>
        <end position="145"/>
    </location>
</feature>
<dbReference type="FunFam" id="3.30.160.60:FF:000100">
    <property type="entry name" value="Zinc finger 45-like"/>
    <property type="match status" value="1"/>
</dbReference>
<dbReference type="HOGENOM" id="CLU_003864_1_0_1"/>
<feature type="region of interest" description="Disordered" evidence="9">
    <location>
        <begin position="306"/>
        <end position="340"/>
    </location>
</feature>
<reference evidence="12 13" key="1">
    <citation type="submission" date="2011-06" db="EMBL/GenBank/DDBJ databases">
        <title>The Genome Sequence of Fusarium oxysporum FOSC 3-a.</title>
        <authorList>
            <consortium name="The Broad Institute Genome Sequencing Platform"/>
            <person name="Ma L.-J."/>
            <person name="Gale L.R."/>
            <person name="Schwartz D.C."/>
            <person name="Zhou S."/>
            <person name="Corby-Kistler H."/>
            <person name="Young S.K."/>
            <person name="Zeng Q."/>
            <person name="Gargeya S."/>
            <person name="Fitzgerald M."/>
            <person name="Haas B."/>
            <person name="Abouelleil A."/>
            <person name="Alvarado L."/>
            <person name="Arachchi H.M."/>
            <person name="Berlin A."/>
            <person name="Brown A."/>
            <person name="Chapman S.B."/>
            <person name="Chen Z."/>
            <person name="Dunbar C."/>
            <person name="Freedman E."/>
            <person name="Gearin G."/>
            <person name="Gellesch M."/>
            <person name="Goldberg J."/>
            <person name="Griggs A."/>
            <person name="Gujja S."/>
            <person name="Heiman D."/>
            <person name="Howarth C."/>
            <person name="Larson L."/>
            <person name="Lui A."/>
            <person name="MacDonald P.J.P."/>
            <person name="Mehta T."/>
            <person name="Montmayeur A."/>
            <person name="Murphy C."/>
            <person name="Neiman D."/>
            <person name="Pearson M."/>
            <person name="Priest M."/>
            <person name="Roberts A."/>
            <person name="Saif S."/>
            <person name="Shea T."/>
            <person name="Shenoy N."/>
            <person name="Sisk P."/>
            <person name="Stolte C."/>
            <person name="Sykes S."/>
            <person name="Wortman J."/>
            <person name="Nusbaum C."/>
            <person name="Birren B."/>
        </authorList>
    </citation>
    <scope>NUCLEOTIDE SEQUENCE [LARGE SCALE GENOMIC DNA]</scope>
    <source>
        <strain evidence="13">FOSC 3-a</strain>
    </source>
</reference>
<feature type="domain" description="C2H2-type" evidence="11">
    <location>
        <begin position="27"/>
        <end position="54"/>
    </location>
</feature>
<evidence type="ECO:0000256" key="2">
    <source>
        <dbReference type="ARBA" id="ARBA00022737"/>
    </source>
</evidence>
<dbReference type="PANTHER" id="PTHR47660:SF2">
    <property type="entry name" value="TRANSCRIPTION FACTOR WITH C2H2 AND ZN(2)-CYS(6) DNA BINDING DOMAIN (EUROFUNG)"/>
    <property type="match status" value="1"/>
</dbReference>
<dbReference type="GO" id="GO:0008270">
    <property type="term" value="F:zinc ion binding"/>
    <property type="evidence" value="ECO:0007669"/>
    <property type="project" value="UniProtKB-KW"/>
</dbReference>
<dbReference type="GO" id="GO:0000981">
    <property type="term" value="F:DNA-binding transcription factor activity, RNA polymerase II-specific"/>
    <property type="evidence" value="ECO:0007669"/>
    <property type="project" value="InterPro"/>
</dbReference>
<dbReference type="Pfam" id="PF00172">
    <property type="entry name" value="Zn_clus"/>
    <property type="match status" value="1"/>
</dbReference>
<evidence type="ECO:0000256" key="6">
    <source>
        <dbReference type="ARBA" id="ARBA00023163"/>
    </source>
</evidence>
<keyword evidence="1" id="KW-0479">Metal-binding</keyword>
<keyword evidence="4" id="KW-0862">Zinc</keyword>
<proteinExistence type="predicted"/>
<feature type="region of interest" description="Disordered" evidence="9">
    <location>
        <begin position="127"/>
        <end position="170"/>
    </location>
</feature>
<evidence type="ECO:0000256" key="8">
    <source>
        <dbReference type="PROSITE-ProRule" id="PRU00042"/>
    </source>
</evidence>
<dbReference type="GO" id="GO:0003677">
    <property type="term" value="F:DNA binding"/>
    <property type="evidence" value="ECO:0007669"/>
    <property type="project" value="InterPro"/>
</dbReference>
<dbReference type="SUPFAM" id="SSF57667">
    <property type="entry name" value="beta-beta-alpha zinc fingers"/>
    <property type="match status" value="1"/>
</dbReference>
<dbReference type="GO" id="GO:0006351">
    <property type="term" value="P:DNA-templated transcription"/>
    <property type="evidence" value="ECO:0007669"/>
    <property type="project" value="InterPro"/>
</dbReference>
<dbReference type="PROSITE" id="PS51257">
    <property type="entry name" value="PROKAR_LIPOPROTEIN"/>
    <property type="match status" value="1"/>
</dbReference>
<dbReference type="CDD" id="cd00067">
    <property type="entry name" value="GAL4"/>
    <property type="match status" value="1"/>
</dbReference>
<name>W9HXT7_FUSOX</name>
<dbReference type="PROSITE" id="PS50157">
    <property type="entry name" value="ZINC_FINGER_C2H2_2"/>
    <property type="match status" value="2"/>
</dbReference>
<dbReference type="InterPro" id="IPR001138">
    <property type="entry name" value="Zn2Cys6_DnaBD"/>
</dbReference>
<dbReference type="AlphaFoldDB" id="W9HXT7"/>
<keyword evidence="5" id="KW-0805">Transcription regulation</keyword>
<dbReference type="InterPro" id="IPR007219">
    <property type="entry name" value="XnlR_reg_dom"/>
</dbReference>
<evidence type="ECO:0000256" key="4">
    <source>
        <dbReference type="ARBA" id="ARBA00022833"/>
    </source>
</evidence>
<organism evidence="12 13">
    <name type="scientific">Fusarium oxysporum NRRL 32931</name>
    <dbReference type="NCBI Taxonomy" id="660029"/>
    <lineage>
        <taxon>Eukaryota</taxon>
        <taxon>Fungi</taxon>
        <taxon>Dikarya</taxon>
        <taxon>Ascomycota</taxon>
        <taxon>Pezizomycotina</taxon>
        <taxon>Sordariomycetes</taxon>
        <taxon>Hypocreomycetidae</taxon>
        <taxon>Hypocreales</taxon>
        <taxon>Nectriaceae</taxon>
        <taxon>Fusarium</taxon>
        <taxon>Fusarium oxysporum species complex</taxon>
    </lineage>
</organism>
<dbReference type="Proteomes" id="UP000030753">
    <property type="component" value="Unassembled WGS sequence"/>
</dbReference>
<feature type="domain" description="C2H2-type" evidence="11">
    <location>
        <begin position="55"/>
        <end position="82"/>
    </location>
</feature>
<keyword evidence="7" id="KW-0539">Nucleus</keyword>
<dbReference type="Pfam" id="PF04082">
    <property type="entry name" value="Fungal_trans"/>
    <property type="match status" value="1"/>
</dbReference>
<dbReference type="InterPro" id="IPR036236">
    <property type="entry name" value="Znf_C2H2_sf"/>
</dbReference>
<dbReference type="SMART" id="SM00355">
    <property type="entry name" value="ZnF_C2H2"/>
    <property type="match status" value="2"/>
</dbReference>
<dbReference type="PANTHER" id="PTHR47660">
    <property type="entry name" value="TRANSCRIPTION FACTOR WITH C2H2 AND ZN(2)-CYS(6) DNA BINDING DOMAIN (EUROFUNG)-RELATED-RELATED"/>
    <property type="match status" value="1"/>
</dbReference>
<sequence length="844" mass="94832">MPSSRLQPVPYCPLPICRPLSLASMTLSCSDCGATFARDEHLRRHQRRHLDIRPYSCRDCNSTFTRKDTLNQHLLTHDPARMTRRSRRVAYVAKACTSCARSKQRCDGHSPCGRCSLKNLDCLYRPSQQKGQTSPRGVSPQSPSFSERDSGLHDTLPLVQSQPSPLPLDSAINVHSRVSKAVGELPSLPTDVGNTSIEMHLDSGQETGPTGDFGQSTNLNGVFVNNCTFGAEGLDFQDWESLGIDLPWNSSVHSMLDNPLLELPHPMTFFFRSPSEVLGQADTYNISTSMDSEPMVHQLECETPTPSFTQSFANPSSQGQGGQISPETTPHPSPRDDVDLEPWRAEDYGHVPYITNEAYQVMTSTFKQLNSDNAYCIPFTKKHLPSLQHMQIYVQVYFEEYHPVFPLLHKATFSPTKDNWLLSLAVSSIGCLFSKTLQSREVYPIMQEFLRRAIRIQLERSQTLAPSICVAQASVLNQIGMMYGGDLRFAECAHETMAQLATQCRKIASFSASLAKSSLAEHAVSQDWQAWISAQLEIRLFYCAWLIDSQQVGFFAFSSTIPIDFLQFPMPVNERVWGISTTETWEHGLTEDSSSQQLISLRQVLLGLYRYRELPGQIDAFNSLLLVMGILNDLSRLRHAHLYLDILQRHVETLSPTALTRACMTNIHMVSLLIFFPTREVIAFGRWRVTETQHSMVVDKLKRWMCNPRSAREALIHACSIWSQIRSSSTNAQHEAPAFLHSAISLWALVEYSEALDLGNLDESPILRLDNLSQHAKSWAAGTDKKRPYLSGVGLLGHQGALARLISETARFLEESIAWPQARRTGPYLKHSYAESQRARPCGR</sequence>
<evidence type="ECO:0000313" key="12">
    <source>
        <dbReference type="EMBL" id="EWY85830.1"/>
    </source>
</evidence>
<dbReference type="Gene3D" id="4.10.240.10">
    <property type="entry name" value="Zn(2)-C6 fungal-type DNA-binding domain"/>
    <property type="match status" value="1"/>
</dbReference>
<dbReference type="PROSITE" id="PS50048">
    <property type="entry name" value="ZN2_CY6_FUNGAL_2"/>
    <property type="match status" value="1"/>
</dbReference>
<dbReference type="EMBL" id="JH717846">
    <property type="protein sequence ID" value="EWY85830.1"/>
    <property type="molecule type" value="Genomic_DNA"/>
</dbReference>
<dbReference type="Gene3D" id="3.30.160.60">
    <property type="entry name" value="Classic Zinc Finger"/>
    <property type="match status" value="2"/>
</dbReference>
<evidence type="ECO:0000256" key="9">
    <source>
        <dbReference type="SAM" id="MobiDB-lite"/>
    </source>
</evidence>
<dbReference type="CDD" id="cd12148">
    <property type="entry name" value="fungal_TF_MHR"/>
    <property type="match status" value="1"/>
</dbReference>
<keyword evidence="2" id="KW-0677">Repeat</keyword>
<evidence type="ECO:0000259" key="10">
    <source>
        <dbReference type="PROSITE" id="PS50048"/>
    </source>
</evidence>
<evidence type="ECO:0000256" key="5">
    <source>
        <dbReference type="ARBA" id="ARBA00023015"/>
    </source>
</evidence>
<gene>
    <name evidence="12" type="ORF">FOYG_12930</name>
</gene>
<protein>
    <submittedName>
        <fullName evidence="12">Uncharacterized protein</fullName>
    </submittedName>
</protein>
<dbReference type="PROSITE" id="PS00463">
    <property type="entry name" value="ZN2_CY6_FUNGAL_1"/>
    <property type="match status" value="1"/>
</dbReference>
<dbReference type="Pfam" id="PF00096">
    <property type="entry name" value="zf-C2H2"/>
    <property type="match status" value="2"/>
</dbReference>
<dbReference type="SUPFAM" id="SSF57701">
    <property type="entry name" value="Zn2/Cys6 DNA-binding domain"/>
    <property type="match status" value="1"/>
</dbReference>
<dbReference type="OrthoDB" id="1405595at2759"/>
<dbReference type="SMART" id="SM00066">
    <property type="entry name" value="GAL4"/>
    <property type="match status" value="1"/>
</dbReference>
<evidence type="ECO:0000313" key="13">
    <source>
        <dbReference type="Proteomes" id="UP000030753"/>
    </source>
</evidence>
<accession>W9HXT7</accession>
<feature type="domain" description="Zn(2)-C6 fungal-type" evidence="10">
    <location>
        <begin position="95"/>
        <end position="124"/>
    </location>
</feature>
<dbReference type="PROSITE" id="PS00028">
    <property type="entry name" value="ZINC_FINGER_C2H2_1"/>
    <property type="match status" value="2"/>
</dbReference>
<evidence type="ECO:0000259" key="11">
    <source>
        <dbReference type="PROSITE" id="PS50157"/>
    </source>
</evidence>
<keyword evidence="6" id="KW-0804">Transcription</keyword>
<dbReference type="InterPro" id="IPR013087">
    <property type="entry name" value="Znf_C2H2_type"/>
</dbReference>
<feature type="compositionally biased region" description="Polar residues" evidence="9">
    <location>
        <begin position="306"/>
        <end position="330"/>
    </location>
</feature>
<evidence type="ECO:0000256" key="1">
    <source>
        <dbReference type="ARBA" id="ARBA00022723"/>
    </source>
</evidence>